<feature type="transmembrane region" description="Helical" evidence="6">
    <location>
        <begin position="319"/>
        <end position="342"/>
    </location>
</feature>
<evidence type="ECO:0000259" key="7">
    <source>
        <dbReference type="PROSITE" id="PS50262"/>
    </source>
</evidence>
<keyword evidence="8" id="KW-0675">Receptor</keyword>
<dbReference type="InterPro" id="IPR000276">
    <property type="entry name" value="GPCR_Rhodpsn"/>
</dbReference>
<dbReference type="GO" id="GO:0004930">
    <property type="term" value="F:G protein-coupled receptor activity"/>
    <property type="evidence" value="ECO:0007669"/>
    <property type="project" value="InterPro"/>
</dbReference>
<dbReference type="Proteomes" id="UP000735302">
    <property type="component" value="Unassembled WGS sequence"/>
</dbReference>
<evidence type="ECO:0000256" key="1">
    <source>
        <dbReference type="ARBA" id="ARBA00004370"/>
    </source>
</evidence>
<dbReference type="SUPFAM" id="SSF81321">
    <property type="entry name" value="Family A G protein-coupled receptor-like"/>
    <property type="match status" value="1"/>
</dbReference>
<accession>A0AAV4DMN4</accession>
<dbReference type="InterPro" id="IPR052954">
    <property type="entry name" value="GPCR-Ligand_Int"/>
</dbReference>
<comment type="caution">
    <text evidence="8">The sequence shown here is derived from an EMBL/GenBank/DDBJ whole genome shotgun (WGS) entry which is preliminary data.</text>
</comment>
<dbReference type="PRINTS" id="PR00237">
    <property type="entry name" value="GPCRRHODOPSN"/>
</dbReference>
<sequence>MDLVNGSSSNRRVFPDASPLVDRIHWAVVFVLMPFLALLGIAGNSLSIIVLYRQGFKKSTNILLFALAISDILFMIGANGPAKVMYEWGRGGFWFSEGDSRVLYYFYHVFDYLNWTAGPMSMGLPILITAERFVAVFFPLKFHTIVTARRTFVAVIILALATYIPQIYIRFWFDFKYVWDPMYNTSVGLYFRTDLYYNQEQLSWLLGHFYAATGYFVIIVGSGSLAIGIRISLAAAQRRRMMAGRDSTADGPKRDSCKNGRSEGLSSKAGGPTRTTKTLLTLCIFYTISCMFVAMPTFFPNICVWPLFTLEPNFRSMEVFMYHLIKLDLCVNASCNFVIYVAMNKSFRETFFDIFNKNTSQTNNRGFPVAGIH</sequence>
<evidence type="ECO:0000313" key="8">
    <source>
        <dbReference type="EMBL" id="GFO45444.1"/>
    </source>
</evidence>
<dbReference type="PROSITE" id="PS50262">
    <property type="entry name" value="G_PROTEIN_RECEP_F1_2"/>
    <property type="match status" value="1"/>
</dbReference>
<keyword evidence="4 6" id="KW-0472">Membrane</keyword>
<dbReference type="Pfam" id="PF00001">
    <property type="entry name" value="7tm_1"/>
    <property type="match status" value="1"/>
</dbReference>
<evidence type="ECO:0000313" key="9">
    <source>
        <dbReference type="Proteomes" id="UP000735302"/>
    </source>
</evidence>
<name>A0AAV4DMN4_9GAST</name>
<proteinExistence type="predicted"/>
<dbReference type="Gene3D" id="1.20.1070.10">
    <property type="entry name" value="Rhodopsin 7-helix transmembrane proteins"/>
    <property type="match status" value="1"/>
</dbReference>
<dbReference type="AlphaFoldDB" id="A0AAV4DMN4"/>
<feature type="transmembrane region" description="Helical" evidence="6">
    <location>
        <begin position="152"/>
        <end position="173"/>
    </location>
</feature>
<evidence type="ECO:0000256" key="3">
    <source>
        <dbReference type="ARBA" id="ARBA00022989"/>
    </source>
</evidence>
<keyword evidence="3 6" id="KW-1133">Transmembrane helix</keyword>
<feature type="domain" description="G-protein coupled receptors family 1 profile" evidence="7">
    <location>
        <begin position="43"/>
        <end position="164"/>
    </location>
</feature>
<feature type="region of interest" description="Disordered" evidence="5">
    <location>
        <begin position="243"/>
        <end position="272"/>
    </location>
</feature>
<organism evidence="8 9">
    <name type="scientific">Plakobranchus ocellatus</name>
    <dbReference type="NCBI Taxonomy" id="259542"/>
    <lineage>
        <taxon>Eukaryota</taxon>
        <taxon>Metazoa</taxon>
        <taxon>Spiralia</taxon>
        <taxon>Lophotrochozoa</taxon>
        <taxon>Mollusca</taxon>
        <taxon>Gastropoda</taxon>
        <taxon>Heterobranchia</taxon>
        <taxon>Euthyneura</taxon>
        <taxon>Panpulmonata</taxon>
        <taxon>Sacoglossa</taxon>
        <taxon>Placobranchoidea</taxon>
        <taxon>Plakobranchidae</taxon>
        <taxon>Plakobranchus</taxon>
    </lineage>
</organism>
<gene>
    <name evidence="8" type="ORF">PoB_007194900</name>
</gene>
<evidence type="ECO:0000256" key="6">
    <source>
        <dbReference type="SAM" id="Phobius"/>
    </source>
</evidence>
<feature type="transmembrane region" description="Helical" evidence="6">
    <location>
        <begin position="62"/>
        <end position="80"/>
    </location>
</feature>
<evidence type="ECO:0000256" key="5">
    <source>
        <dbReference type="SAM" id="MobiDB-lite"/>
    </source>
</evidence>
<comment type="subcellular location">
    <subcellularLocation>
        <location evidence="1">Membrane</location>
    </subcellularLocation>
</comment>
<dbReference type="InterPro" id="IPR017452">
    <property type="entry name" value="GPCR_Rhodpsn_7TM"/>
</dbReference>
<keyword evidence="2 6" id="KW-0812">Transmembrane</keyword>
<reference evidence="8 9" key="1">
    <citation type="journal article" date="2021" name="Elife">
        <title>Chloroplast acquisition without the gene transfer in kleptoplastic sea slugs, Plakobranchus ocellatus.</title>
        <authorList>
            <person name="Maeda T."/>
            <person name="Takahashi S."/>
            <person name="Yoshida T."/>
            <person name="Shimamura S."/>
            <person name="Takaki Y."/>
            <person name="Nagai Y."/>
            <person name="Toyoda A."/>
            <person name="Suzuki Y."/>
            <person name="Arimoto A."/>
            <person name="Ishii H."/>
            <person name="Satoh N."/>
            <person name="Nishiyama T."/>
            <person name="Hasebe M."/>
            <person name="Maruyama T."/>
            <person name="Minagawa J."/>
            <person name="Obokata J."/>
            <person name="Shigenobu S."/>
        </authorList>
    </citation>
    <scope>NUCLEOTIDE SEQUENCE [LARGE SCALE GENOMIC DNA]</scope>
</reference>
<keyword evidence="9" id="KW-1185">Reference proteome</keyword>
<feature type="transmembrane region" description="Helical" evidence="6">
    <location>
        <begin position="24"/>
        <end position="50"/>
    </location>
</feature>
<evidence type="ECO:0000256" key="2">
    <source>
        <dbReference type="ARBA" id="ARBA00022692"/>
    </source>
</evidence>
<feature type="compositionally biased region" description="Basic and acidic residues" evidence="5">
    <location>
        <begin position="247"/>
        <end position="261"/>
    </location>
</feature>
<dbReference type="PANTHER" id="PTHR46641:SF2">
    <property type="entry name" value="FMRFAMIDE RECEPTOR"/>
    <property type="match status" value="1"/>
</dbReference>
<dbReference type="EMBL" id="BLXT01008059">
    <property type="protein sequence ID" value="GFO45444.1"/>
    <property type="molecule type" value="Genomic_DNA"/>
</dbReference>
<dbReference type="GO" id="GO:0016020">
    <property type="term" value="C:membrane"/>
    <property type="evidence" value="ECO:0007669"/>
    <property type="project" value="UniProtKB-SubCell"/>
</dbReference>
<feature type="transmembrane region" description="Helical" evidence="6">
    <location>
        <begin position="278"/>
        <end position="299"/>
    </location>
</feature>
<feature type="transmembrane region" description="Helical" evidence="6">
    <location>
        <begin position="122"/>
        <end position="140"/>
    </location>
</feature>
<dbReference type="PANTHER" id="PTHR46641">
    <property type="entry name" value="FMRFAMIDE RECEPTOR-RELATED"/>
    <property type="match status" value="1"/>
</dbReference>
<feature type="transmembrane region" description="Helical" evidence="6">
    <location>
        <begin position="209"/>
        <end position="233"/>
    </location>
</feature>
<protein>
    <submittedName>
        <fullName evidence="8">Peptide receptor gpcr</fullName>
    </submittedName>
</protein>
<evidence type="ECO:0000256" key="4">
    <source>
        <dbReference type="ARBA" id="ARBA00023136"/>
    </source>
</evidence>